<dbReference type="PANTHER" id="PTHR23513:SF11">
    <property type="entry name" value="STAPHYLOFERRIN A TRANSPORTER"/>
    <property type="match status" value="1"/>
</dbReference>
<dbReference type="CDD" id="cd06173">
    <property type="entry name" value="MFS_MefA_like"/>
    <property type="match status" value="1"/>
</dbReference>
<evidence type="ECO:0000256" key="1">
    <source>
        <dbReference type="ARBA" id="ARBA00004651"/>
    </source>
</evidence>
<name>A0ABW5FRA7_9PSEU</name>
<gene>
    <name evidence="10" type="ORF">ACFSXZ_13760</name>
</gene>
<dbReference type="Gene3D" id="1.20.1250.20">
    <property type="entry name" value="MFS general substrate transporter like domains"/>
    <property type="match status" value="1"/>
</dbReference>
<evidence type="ECO:0000256" key="7">
    <source>
        <dbReference type="SAM" id="MobiDB-lite"/>
    </source>
</evidence>
<reference evidence="11" key="1">
    <citation type="journal article" date="2019" name="Int. J. Syst. Evol. Microbiol.">
        <title>The Global Catalogue of Microorganisms (GCM) 10K type strain sequencing project: providing services to taxonomists for standard genome sequencing and annotation.</title>
        <authorList>
            <consortium name="The Broad Institute Genomics Platform"/>
            <consortium name="The Broad Institute Genome Sequencing Center for Infectious Disease"/>
            <person name="Wu L."/>
            <person name="Ma J."/>
        </authorList>
    </citation>
    <scope>NUCLEOTIDE SEQUENCE [LARGE SCALE GENOMIC DNA]</scope>
    <source>
        <strain evidence="11">CGMCC 4.7645</strain>
    </source>
</reference>
<feature type="transmembrane region" description="Helical" evidence="8">
    <location>
        <begin position="220"/>
        <end position="244"/>
    </location>
</feature>
<dbReference type="EMBL" id="JBHUKR010000007">
    <property type="protein sequence ID" value="MFD2417391.1"/>
    <property type="molecule type" value="Genomic_DNA"/>
</dbReference>
<dbReference type="InterPro" id="IPR010290">
    <property type="entry name" value="TM_effector"/>
</dbReference>
<keyword evidence="6 8" id="KW-0472">Membrane</keyword>
<accession>A0ABW5FRA7</accession>
<evidence type="ECO:0000256" key="4">
    <source>
        <dbReference type="ARBA" id="ARBA00022692"/>
    </source>
</evidence>
<evidence type="ECO:0000256" key="8">
    <source>
        <dbReference type="SAM" id="Phobius"/>
    </source>
</evidence>
<feature type="transmembrane region" description="Helical" evidence="8">
    <location>
        <begin position="42"/>
        <end position="64"/>
    </location>
</feature>
<dbReference type="RefSeq" id="WP_378266446.1">
    <property type="nucleotide sequence ID" value="NZ_JBHUKR010000007.1"/>
</dbReference>
<comment type="caution">
    <text evidence="10">The sequence shown here is derived from an EMBL/GenBank/DDBJ whole genome shotgun (WGS) entry which is preliminary data.</text>
</comment>
<dbReference type="PANTHER" id="PTHR23513">
    <property type="entry name" value="INTEGRAL MEMBRANE EFFLUX PROTEIN-RELATED"/>
    <property type="match status" value="1"/>
</dbReference>
<feature type="region of interest" description="Disordered" evidence="7">
    <location>
        <begin position="419"/>
        <end position="447"/>
    </location>
</feature>
<protein>
    <submittedName>
        <fullName evidence="10">MFS transporter</fullName>
    </submittedName>
</protein>
<feature type="domain" description="Major facilitator superfamily (MFS) profile" evidence="9">
    <location>
        <begin position="1"/>
        <end position="399"/>
    </location>
</feature>
<comment type="subcellular location">
    <subcellularLocation>
        <location evidence="1">Cell membrane</location>
        <topology evidence="1">Multi-pass membrane protein</topology>
    </subcellularLocation>
</comment>
<keyword evidence="11" id="KW-1185">Reference proteome</keyword>
<keyword evidence="4 8" id="KW-0812">Transmembrane</keyword>
<evidence type="ECO:0000313" key="11">
    <source>
        <dbReference type="Proteomes" id="UP001597417"/>
    </source>
</evidence>
<organism evidence="10 11">
    <name type="scientific">Amycolatopsis pigmentata</name>
    <dbReference type="NCBI Taxonomy" id="450801"/>
    <lineage>
        <taxon>Bacteria</taxon>
        <taxon>Bacillati</taxon>
        <taxon>Actinomycetota</taxon>
        <taxon>Actinomycetes</taxon>
        <taxon>Pseudonocardiales</taxon>
        <taxon>Pseudonocardiaceae</taxon>
        <taxon>Amycolatopsis</taxon>
    </lineage>
</organism>
<dbReference type="SUPFAM" id="SSF103473">
    <property type="entry name" value="MFS general substrate transporter"/>
    <property type="match status" value="1"/>
</dbReference>
<feature type="transmembrane region" description="Helical" evidence="8">
    <location>
        <begin position="12"/>
        <end position="30"/>
    </location>
</feature>
<evidence type="ECO:0000259" key="9">
    <source>
        <dbReference type="PROSITE" id="PS50850"/>
    </source>
</evidence>
<evidence type="ECO:0000256" key="5">
    <source>
        <dbReference type="ARBA" id="ARBA00022989"/>
    </source>
</evidence>
<keyword evidence="3" id="KW-1003">Cell membrane</keyword>
<evidence type="ECO:0000256" key="2">
    <source>
        <dbReference type="ARBA" id="ARBA00022448"/>
    </source>
</evidence>
<dbReference type="Proteomes" id="UP001597417">
    <property type="component" value="Unassembled WGS sequence"/>
</dbReference>
<feature type="transmembrane region" description="Helical" evidence="8">
    <location>
        <begin position="256"/>
        <end position="275"/>
    </location>
</feature>
<feature type="transmembrane region" description="Helical" evidence="8">
    <location>
        <begin position="377"/>
        <end position="396"/>
    </location>
</feature>
<dbReference type="InterPro" id="IPR020846">
    <property type="entry name" value="MFS_dom"/>
</dbReference>
<evidence type="ECO:0000256" key="3">
    <source>
        <dbReference type="ARBA" id="ARBA00022475"/>
    </source>
</evidence>
<proteinExistence type="predicted"/>
<feature type="transmembrane region" description="Helical" evidence="8">
    <location>
        <begin position="311"/>
        <end position="333"/>
    </location>
</feature>
<feature type="transmembrane region" description="Helical" evidence="8">
    <location>
        <begin position="345"/>
        <end position="365"/>
    </location>
</feature>
<feature type="transmembrane region" description="Helical" evidence="8">
    <location>
        <begin position="287"/>
        <end position="305"/>
    </location>
</feature>
<feature type="transmembrane region" description="Helical" evidence="8">
    <location>
        <begin position="168"/>
        <end position="188"/>
    </location>
</feature>
<dbReference type="InterPro" id="IPR036259">
    <property type="entry name" value="MFS_trans_sf"/>
</dbReference>
<evidence type="ECO:0000313" key="10">
    <source>
        <dbReference type="EMBL" id="MFD2417391.1"/>
    </source>
</evidence>
<evidence type="ECO:0000256" key="6">
    <source>
        <dbReference type="ARBA" id="ARBA00023136"/>
    </source>
</evidence>
<dbReference type="PROSITE" id="PS50850">
    <property type="entry name" value="MFS"/>
    <property type="match status" value="1"/>
</dbReference>
<keyword evidence="5 8" id="KW-1133">Transmembrane helix</keyword>
<sequence length="447" mass="47615">MFSSLRVRNYRLYFSGQVVSTIGTWMQRIAQDWLVFELSGNSPIALGIAVALQFLPTALLSLWAGVLADRMDKRRLLTAIQSGMAVQALVLGLLTVSGLVTIWQVYVLCAVLGTLSALDVPARQSFVEEMVGRRHLGPSVALNGAVFNMARIVGPALAGFAITWVGTGWMFLANAASTLAVIAGLLMMDPDKLFRGPKVVSAGGSPLREGLAYVRARPDLVTVMAVVFFVSTFGITFFASLAVVAGNVFGTQADGYGLLSTLLAVGTFAGSVMAIRRNTKGRPRLRVLLTATFGLGALEFIAAFMPTYLSFGIALIPLGFATMTFMNTANTMVQTAVSPEMRGRVMGLYVLMLLGGNPLGGLMVGWMAETFGGRSPFYIGGVISALAAVVCAVVLLRRGGMTWRARPFTGFRILRGRPSPTPTCAGDASRRVVSPKPERALPSRQAS</sequence>
<dbReference type="Pfam" id="PF05977">
    <property type="entry name" value="MFS_3"/>
    <property type="match status" value="1"/>
</dbReference>
<keyword evidence="2" id="KW-0813">Transport</keyword>